<organism evidence="1 2">
    <name type="scientific">Thalassiosira oceanica</name>
    <name type="common">Marine diatom</name>
    <dbReference type="NCBI Taxonomy" id="159749"/>
    <lineage>
        <taxon>Eukaryota</taxon>
        <taxon>Sar</taxon>
        <taxon>Stramenopiles</taxon>
        <taxon>Ochrophyta</taxon>
        <taxon>Bacillariophyta</taxon>
        <taxon>Coscinodiscophyceae</taxon>
        <taxon>Thalassiosirophycidae</taxon>
        <taxon>Thalassiosirales</taxon>
        <taxon>Thalassiosiraceae</taxon>
        <taxon>Thalassiosira</taxon>
    </lineage>
</organism>
<dbReference type="AlphaFoldDB" id="K0TBN0"/>
<accession>K0TBN0</accession>
<evidence type="ECO:0000313" key="1">
    <source>
        <dbReference type="EMBL" id="EJK67892.1"/>
    </source>
</evidence>
<comment type="caution">
    <text evidence="1">The sequence shown here is derived from an EMBL/GenBank/DDBJ whole genome shotgun (WGS) entry which is preliminary data.</text>
</comment>
<reference evidence="1 2" key="1">
    <citation type="journal article" date="2012" name="Genome Biol.">
        <title>Genome and low-iron response of an oceanic diatom adapted to chronic iron limitation.</title>
        <authorList>
            <person name="Lommer M."/>
            <person name="Specht M."/>
            <person name="Roy A.S."/>
            <person name="Kraemer L."/>
            <person name="Andreson R."/>
            <person name="Gutowska M.A."/>
            <person name="Wolf J."/>
            <person name="Bergner S.V."/>
            <person name="Schilhabel M.B."/>
            <person name="Klostermeier U.C."/>
            <person name="Beiko R.G."/>
            <person name="Rosenstiel P."/>
            <person name="Hippler M."/>
            <person name="Laroche J."/>
        </authorList>
    </citation>
    <scope>NUCLEOTIDE SEQUENCE [LARGE SCALE GENOMIC DNA]</scope>
    <source>
        <strain evidence="1 2">CCMP1005</strain>
    </source>
</reference>
<dbReference type="Proteomes" id="UP000266841">
    <property type="component" value="Unassembled WGS sequence"/>
</dbReference>
<keyword evidence="2" id="KW-1185">Reference proteome</keyword>
<gene>
    <name evidence="1" type="ORF">THAOC_11005</name>
</gene>
<proteinExistence type="predicted"/>
<sequence length="66" mass="7134">MLRAEGGSCKGNSVGTTGLVFEVGQREDMCIPILDVSCNHTQGVKTVITWVNSQRTSVRGAQFTVY</sequence>
<dbReference type="EMBL" id="AGNL01012439">
    <property type="protein sequence ID" value="EJK67892.1"/>
    <property type="molecule type" value="Genomic_DNA"/>
</dbReference>
<protein>
    <submittedName>
        <fullName evidence="1">Uncharacterized protein</fullName>
    </submittedName>
</protein>
<name>K0TBN0_THAOC</name>
<evidence type="ECO:0000313" key="2">
    <source>
        <dbReference type="Proteomes" id="UP000266841"/>
    </source>
</evidence>